<dbReference type="EMBL" id="VBUF01000003">
    <property type="protein sequence ID" value="TLS71836.1"/>
    <property type="molecule type" value="Genomic_DNA"/>
</dbReference>
<proteinExistence type="inferred from homology"/>
<dbReference type="PANTHER" id="PTHR43434:SF1">
    <property type="entry name" value="PHOSPHOGLYCOLATE PHOSPHATASE"/>
    <property type="match status" value="1"/>
</dbReference>
<evidence type="ECO:0000313" key="6">
    <source>
        <dbReference type="Proteomes" id="UP000308001"/>
    </source>
</evidence>
<dbReference type="InterPro" id="IPR036412">
    <property type="entry name" value="HAD-like_sf"/>
</dbReference>
<evidence type="ECO:0000313" key="5">
    <source>
        <dbReference type="EMBL" id="TLS71836.1"/>
    </source>
</evidence>
<dbReference type="GO" id="GO:0005829">
    <property type="term" value="C:cytosol"/>
    <property type="evidence" value="ECO:0007669"/>
    <property type="project" value="TreeGrafter"/>
</dbReference>
<organism evidence="5 6">
    <name type="scientific">Aliarcobacter thereius</name>
    <dbReference type="NCBI Taxonomy" id="544718"/>
    <lineage>
        <taxon>Bacteria</taxon>
        <taxon>Pseudomonadati</taxon>
        <taxon>Campylobacterota</taxon>
        <taxon>Epsilonproteobacteria</taxon>
        <taxon>Campylobacterales</taxon>
        <taxon>Arcobacteraceae</taxon>
        <taxon>Aliarcobacter</taxon>
    </lineage>
</organism>
<dbReference type="PANTHER" id="PTHR43434">
    <property type="entry name" value="PHOSPHOGLYCOLATE PHOSPHATASE"/>
    <property type="match status" value="1"/>
</dbReference>
<dbReference type="RefSeq" id="WP_138142848.1">
    <property type="nucleotide sequence ID" value="NZ_VBUF01000003.1"/>
</dbReference>
<dbReference type="SFLD" id="SFLDS00003">
    <property type="entry name" value="Haloacid_Dehalogenase"/>
    <property type="match status" value="1"/>
</dbReference>
<dbReference type="Gene3D" id="1.10.150.240">
    <property type="entry name" value="Putative phosphatase, domain 2"/>
    <property type="match status" value="1"/>
</dbReference>
<comment type="caution">
    <text evidence="5">The sequence shown here is derived from an EMBL/GenBank/DDBJ whole genome shotgun (WGS) entry which is preliminary data.</text>
</comment>
<dbReference type="Gene3D" id="3.40.50.1000">
    <property type="entry name" value="HAD superfamily/HAD-like"/>
    <property type="match status" value="1"/>
</dbReference>
<dbReference type="Proteomes" id="UP000308001">
    <property type="component" value="Unassembled WGS sequence"/>
</dbReference>
<evidence type="ECO:0000256" key="2">
    <source>
        <dbReference type="ARBA" id="ARBA00004818"/>
    </source>
</evidence>
<accession>A0A5R9H606</accession>
<reference evidence="5 6" key="1">
    <citation type="submission" date="2019-05" db="EMBL/GenBank/DDBJ databases">
        <title>Arcobacter cibarius and Arcobacter thereius providing challenges in identification an antibiotic susceptibility and Quinolone resistance.</title>
        <authorList>
            <person name="Busch A."/>
            <person name="Hanel I."/>
            <person name="Hotzel H."/>
            <person name="Tomaso H."/>
        </authorList>
    </citation>
    <scope>NUCLEOTIDE SEQUENCE [LARGE SCALE GENOMIC DNA]</scope>
    <source>
        <strain evidence="5 6">17CS1191_2</strain>
    </source>
</reference>
<dbReference type="InterPro" id="IPR050155">
    <property type="entry name" value="HAD-like_hydrolase_sf"/>
</dbReference>
<dbReference type="Pfam" id="PF00702">
    <property type="entry name" value="Hydrolase"/>
    <property type="match status" value="1"/>
</dbReference>
<dbReference type="GO" id="GO:0008967">
    <property type="term" value="F:phosphoglycolate phosphatase activity"/>
    <property type="evidence" value="ECO:0007669"/>
    <property type="project" value="UniProtKB-EC"/>
</dbReference>
<comment type="catalytic activity">
    <reaction evidence="1">
        <text>2-phosphoglycolate + H2O = glycolate + phosphate</text>
        <dbReference type="Rhea" id="RHEA:14369"/>
        <dbReference type="ChEBI" id="CHEBI:15377"/>
        <dbReference type="ChEBI" id="CHEBI:29805"/>
        <dbReference type="ChEBI" id="CHEBI:43474"/>
        <dbReference type="ChEBI" id="CHEBI:58033"/>
        <dbReference type="EC" id="3.1.3.18"/>
    </reaction>
</comment>
<evidence type="ECO:0000256" key="4">
    <source>
        <dbReference type="ARBA" id="ARBA00013078"/>
    </source>
</evidence>
<dbReference type="AlphaFoldDB" id="A0A5R9H606"/>
<dbReference type="InterPro" id="IPR023198">
    <property type="entry name" value="PGP-like_dom2"/>
</dbReference>
<dbReference type="InterPro" id="IPR023214">
    <property type="entry name" value="HAD_sf"/>
</dbReference>
<keyword evidence="5" id="KW-0378">Hydrolase</keyword>
<dbReference type="EC" id="3.1.3.18" evidence="4"/>
<name>A0A5R9H606_9BACT</name>
<dbReference type="SFLD" id="SFLDG01129">
    <property type="entry name" value="C1.5:_HAD__Beta-PGM__Phosphata"/>
    <property type="match status" value="1"/>
</dbReference>
<comment type="pathway">
    <text evidence="2">Organic acid metabolism; glycolate biosynthesis; glycolate from 2-phosphoglycolate: step 1/1.</text>
</comment>
<comment type="similarity">
    <text evidence="3">Belongs to the HAD-like hydrolase superfamily. CbbY/CbbZ/Gph/YieH family.</text>
</comment>
<sequence>MTKVIFFDFDGVIIDSMAVRDIGFEIIAKKVLDSKEIIDKFIAYHRYNAGLSRYVKIRYLYEQMLGLSITEEEVNIIASEFSNLMREKLIDKKYLIDETVEFIKSYHEQTVMHIVSGSDEKELNYLCKELGIAKYFKTIEGSPTPKNDLVMNILKKYDYNPKESILIGDSINDFDAANINGIKFYGYNNIDLKDKDEYIKNFNSFKL</sequence>
<evidence type="ECO:0000256" key="3">
    <source>
        <dbReference type="ARBA" id="ARBA00006171"/>
    </source>
</evidence>
<dbReference type="SUPFAM" id="SSF56784">
    <property type="entry name" value="HAD-like"/>
    <property type="match status" value="1"/>
</dbReference>
<protein>
    <recommendedName>
        <fullName evidence="4">phosphoglycolate phosphatase</fullName>
        <ecNumber evidence="4">3.1.3.18</ecNumber>
    </recommendedName>
</protein>
<evidence type="ECO:0000256" key="1">
    <source>
        <dbReference type="ARBA" id="ARBA00000830"/>
    </source>
</evidence>
<gene>
    <name evidence="5" type="ORF">FE246_05265</name>
</gene>
<dbReference type="GO" id="GO:0006281">
    <property type="term" value="P:DNA repair"/>
    <property type="evidence" value="ECO:0007669"/>
    <property type="project" value="TreeGrafter"/>
</dbReference>